<feature type="transmembrane region" description="Helical" evidence="1">
    <location>
        <begin position="16"/>
        <end position="36"/>
    </location>
</feature>
<dbReference type="EMBL" id="JBHTKA010000014">
    <property type="protein sequence ID" value="MFD1002875.1"/>
    <property type="molecule type" value="Genomic_DNA"/>
</dbReference>
<reference evidence="4" key="1">
    <citation type="journal article" date="2019" name="Int. J. Syst. Evol. Microbiol.">
        <title>The Global Catalogue of Microorganisms (GCM) 10K type strain sequencing project: providing services to taxonomists for standard genome sequencing and annotation.</title>
        <authorList>
            <consortium name="The Broad Institute Genomics Platform"/>
            <consortium name="The Broad Institute Genome Sequencing Center for Infectious Disease"/>
            <person name="Wu L."/>
            <person name="Ma J."/>
        </authorList>
    </citation>
    <scope>NUCLEOTIDE SEQUENCE [LARGE SCALE GENOMIC DNA]</scope>
    <source>
        <strain evidence="4">CCUG 58938</strain>
    </source>
</reference>
<proteinExistence type="predicted"/>
<dbReference type="Proteomes" id="UP001597112">
    <property type="component" value="Unassembled WGS sequence"/>
</dbReference>
<dbReference type="GO" id="GO:0016787">
    <property type="term" value="F:hydrolase activity"/>
    <property type="evidence" value="ECO:0007669"/>
    <property type="project" value="UniProtKB-KW"/>
</dbReference>
<keyword evidence="1" id="KW-1133">Transmembrane helix</keyword>
<keyword evidence="1" id="KW-0812">Transmembrane</keyword>
<feature type="transmembrane region" description="Helical" evidence="1">
    <location>
        <begin position="124"/>
        <end position="147"/>
    </location>
</feature>
<keyword evidence="4" id="KW-1185">Reference proteome</keyword>
<feature type="transmembrane region" description="Helical" evidence="1">
    <location>
        <begin position="43"/>
        <end position="61"/>
    </location>
</feature>
<evidence type="ECO:0000313" key="4">
    <source>
        <dbReference type="Proteomes" id="UP001597112"/>
    </source>
</evidence>
<feature type="transmembrane region" description="Helical" evidence="1">
    <location>
        <begin position="200"/>
        <end position="218"/>
    </location>
</feature>
<keyword evidence="1" id="KW-0472">Membrane</keyword>
<dbReference type="Pfam" id="PF02517">
    <property type="entry name" value="Rce1-like"/>
    <property type="match status" value="1"/>
</dbReference>
<dbReference type="InterPro" id="IPR052710">
    <property type="entry name" value="CAAX_protease"/>
</dbReference>
<dbReference type="InterPro" id="IPR003675">
    <property type="entry name" value="Rce1/LyrA-like_dom"/>
</dbReference>
<gene>
    <name evidence="3" type="ORF">ACFQ21_26345</name>
</gene>
<feature type="domain" description="CAAX prenyl protease 2/Lysostaphin resistance protein A-like" evidence="2">
    <location>
        <begin position="125"/>
        <end position="211"/>
    </location>
</feature>
<feature type="transmembrane region" description="Helical" evidence="1">
    <location>
        <begin position="81"/>
        <end position="103"/>
    </location>
</feature>
<evidence type="ECO:0000256" key="1">
    <source>
        <dbReference type="SAM" id="Phobius"/>
    </source>
</evidence>
<dbReference type="EC" id="3.4.-.-" evidence="3"/>
<comment type="caution">
    <text evidence="3">The sequence shown here is derived from an EMBL/GenBank/DDBJ whole genome shotgun (WGS) entry which is preliminary data.</text>
</comment>
<dbReference type="PANTHER" id="PTHR36435">
    <property type="entry name" value="SLR1288 PROTEIN"/>
    <property type="match status" value="1"/>
</dbReference>
<feature type="transmembrane region" description="Helical" evidence="1">
    <location>
        <begin position="167"/>
        <end position="193"/>
    </location>
</feature>
<dbReference type="PANTHER" id="PTHR36435:SF1">
    <property type="entry name" value="CAAX AMINO TERMINAL PROTEASE FAMILY PROTEIN"/>
    <property type="match status" value="1"/>
</dbReference>
<keyword evidence="3" id="KW-0378">Hydrolase</keyword>
<name>A0ABW3KA42_9BACT</name>
<feature type="transmembrane region" description="Helical" evidence="1">
    <location>
        <begin position="233"/>
        <end position="257"/>
    </location>
</feature>
<organism evidence="3 4">
    <name type="scientific">Ohtaekwangia kribbensis</name>
    <dbReference type="NCBI Taxonomy" id="688913"/>
    <lineage>
        <taxon>Bacteria</taxon>
        <taxon>Pseudomonadati</taxon>
        <taxon>Bacteroidota</taxon>
        <taxon>Cytophagia</taxon>
        <taxon>Cytophagales</taxon>
        <taxon>Fulvivirgaceae</taxon>
        <taxon>Ohtaekwangia</taxon>
    </lineage>
</organism>
<evidence type="ECO:0000259" key="2">
    <source>
        <dbReference type="Pfam" id="PF02517"/>
    </source>
</evidence>
<accession>A0ABW3KA42</accession>
<protein>
    <submittedName>
        <fullName evidence="3">CPBP family intramembrane glutamic endopeptidase</fullName>
        <ecNumber evidence="3">3.4.-.-</ecNumber>
    </submittedName>
</protein>
<dbReference type="RefSeq" id="WP_377584678.1">
    <property type="nucleotide sequence ID" value="NZ_JBHTKA010000014.1"/>
</dbReference>
<evidence type="ECO:0000313" key="3">
    <source>
        <dbReference type="EMBL" id="MFD1002875.1"/>
    </source>
</evidence>
<sequence length="267" mass="30135">MIPENEISYPDVKQSWGIAGISILAMLILSPITIVLDRLIDKEFAVLVYYLLAMGITFWFAHTNRKKNMQIATYDFDPASLKITVFASVAVIAIQIGVVSPIVNAIPIPEFMEQIFIEFGKRKGIFSAIAIVLAAPILEELVFRGIILDGLLKKYSPLKSILVSSMLFGLVHLNPWQFIAAFVIGILLAWTYYKTRKLTLCILIHFVNNLFAFMAIYFSDIESWLNKSLTEVYGGLFSFILIVLSSITTAIVCIYVLRSEFKKREFA</sequence>